<feature type="region of interest" description="Disordered" evidence="1">
    <location>
        <begin position="86"/>
        <end position="180"/>
    </location>
</feature>
<sequence length="431" mass="47096">MMEIDVGEIRVEIGNVNHASVRPKSQSVVDGVRHVVDQGRVGTLAAGVSGGVLAKSTRELSAGTDGNANEKQSRFPEVWKALHAGLPQEPARSAREKQRAWSSIVANNRAGVTKGGKRKQDGDGNQRPANDVRASSDGASTEDKGNSAGGFTEVCSRSRARKGGKSSQAAATRSEDQNQFQALEVEEPIMAEEEERGESSGTEVGGENCVRRAVAELRREQGQLAKMKKHKHKKNRGIVEAAESSQGYCGEIKVVGSEQLEVIEHELEVEMIETQPVTDEEENLMCTDEGGRGTEVEGDMYQKKPELNPFVSICSVLNAETHKIELGHQVSFSGHTMFPRIGRGPKQKEFKGQEITRRVANKRRALGGLDYNGFRLAERREVSVDSKDANGRERKLRDDGLSQVRQVLEEMRARGGSEDDKENSGVNIHSS</sequence>
<accession>A0ABD3I0Y6</accession>
<proteinExistence type="predicted"/>
<comment type="caution">
    <text evidence="2">The sequence shown here is derived from an EMBL/GenBank/DDBJ whole genome shotgun (WGS) entry which is preliminary data.</text>
</comment>
<reference evidence="2 3" key="1">
    <citation type="submission" date="2024-09" db="EMBL/GenBank/DDBJ databases">
        <title>Chromosome-scale assembly of Riccia sorocarpa.</title>
        <authorList>
            <person name="Paukszto L."/>
        </authorList>
    </citation>
    <scope>NUCLEOTIDE SEQUENCE [LARGE SCALE GENOMIC DNA]</scope>
    <source>
        <strain evidence="2">LP-2024</strain>
        <tissue evidence="2">Aerial parts of the thallus</tissue>
    </source>
</reference>
<dbReference type="AlphaFoldDB" id="A0ABD3I0Y6"/>
<evidence type="ECO:0000313" key="2">
    <source>
        <dbReference type="EMBL" id="KAL3696936.1"/>
    </source>
</evidence>
<feature type="compositionally biased region" description="Basic and acidic residues" evidence="1">
    <location>
        <begin position="407"/>
        <end position="418"/>
    </location>
</feature>
<dbReference type="EMBL" id="JBJQOH010000002">
    <property type="protein sequence ID" value="KAL3696936.1"/>
    <property type="molecule type" value="Genomic_DNA"/>
</dbReference>
<organism evidence="2 3">
    <name type="scientific">Riccia sorocarpa</name>
    <dbReference type="NCBI Taxonomy" id="122646"/>
    <lineage>
        <taxon>Eukaryota</taxon>
        <taxon>Viridiplantae</taxon>
        <taxon>Streptophyta</taxon>
        <taxon>Embryophyta</taxon>
        <taxon>Marchantiophyta</taxon>
        <taxon>Marchantiopsida</taxon>
        <taxon>Marchantiidae</taxon>
        <taxon>Marchantiales</taxon>
        <taxon>Ricciaceae</taxon>
        <taxon>Riccia</taxon>
    </lineage>
</organism>
<protein>
    <submittedName>
        <fullName evidence="2">Uncharacterized protein</fullName>
    </submittedName>
</protein>
<feature type="region of interest" description="Disordered" evidence="1">
    <location>
        <begin position="382"/>
        <end position="431"/>
    </location>
</feature>
<keyword evidence="3" id="KW-1185">Reference proteome</keyword>
<evidence type="ECO:0000256" key="1">
    <source>
        <dbReference type="SAM" id="MobiDB-lite"/>
    </source>
</evidence>
<feature type="compositionally biased region" description="Basic and acidic residues" evidence="1">
    <location>
        <begin position="382"/>
        <end position="400"/>
    </location>
</feature>
<dbReference type="Proteomes" id="UP001633002">
    <property type="component" value="Unassembled WGS sequence"/>
</dbReference>
<name>A0ABD3I0Y6_9MARC</name>
<gene>
    <name evidence="2" type="ORF">R1sor_011012</name>
</gene>
<evidence type="ECO:0000313" key="3">
    <source>
        <dbReference type="Proteomes" id="UP001633002"/>
    </source>
</evidence>